<comment type="similarity">
    <text evidence="1">Belongs to the UPF0065 (bug) family.</text>
</comment>
<feature type="chain" id="PRO_5013092508" evidence="2">
    <location>
        <begin position="33"/>
        <end position="333"/>
    </location>
</feature>
<sequence>MTSFAGRTRHFIPALAAMTTALALTLPAPARAQSAQTYPDHPVRIVSITSAGTGADDYTRLLAKYLGQKLGQSFVVENKPGGNMIIASDYVAKAAPDGYTLLLSASGAMAANPFLFRKLPYDPLKDFMPIARMSLLPVVLVVPGNSPYHTVADLVKAARANPGKLNFGTPSTGYRTIVANFNDAAKIQATSVPYKAMSGLLPDLMTGIVDYGVAEVSAAVPHIQSGKLRALAVTSAARLPQLKEVPTMAEAGLPRAGVNSWTALFAPAGTPQPIVDKLSRYTLEFVNSPEATAHYAQRGTTPFAGNGTELRATIVADQQMWKRLISIAGIEPE</sequence>
<dbReference type="PANTHER" id="PTHR42928">
    <property type="entry name" value="TRICARBOXYLATE-BINDING PROTEIN"/>
    <property type="match status" value="1"/>
</dbReference>
<dbReference type="OrthoDB" id="8959828at2"/>
<dbReference type="CDD" id="cd07012">
    <property type="entry name" value="PBP2_Bug_TTT"/>
    <property type="match status" value="1"/>
</dbReference>
<dbReference type="KEGG" id="cuh:BJN34_12655"/>
<organism evidence="3 4">
    <name type="scientific">Cupriavidus necator</name>
    <name type="common">Alcaligenes eutrophus</name>
    <name type="synonym">Ralstonia eutropha</name>
    <dbReference type="NCBI Taxonomy" id="106590"/>
    <lineage>
        <taxon>Bacteria</taxon>
        <taxon>Pseudomonadati</taxon>
        <taxon>Pseudomonadota</taxon>
        <taxon>Betaproteobacteria</taxon>
        <taxon>Burkholderiales</taxon>
        <taxon>Burkholderiaceae</taxon>
        <taxon>Cupriavidus</taxon>
    </lineage>
</organism>
<dbReference type="Gene3D" id="3.40.190.10">
    <property type="entry name" value="Periplasmic binding protein-like II"/>
    <property type="match status" value="1"/>
</dbReference>
<keyword evidence="2" id="KW-0732">Signal</keyword>
<dbReference type="Proteomes" id="UP000189627">
    <property type="component" value="Chromosome 1"/>
</dbReference>
<dbReference type="AlphaFoldDB" id="A0A1U9UPZ5"/>
<dbReference type="RefSeq" id="WP_078196925.1">
    <property type="nucleotide sequence ID" value="NZ_CP017757.2"/>
</dbReference>
<name>A0A1U9UPZ5_CUPNE</name>
<feature type="signal peptide" evidence="2">
    <location>
        <begin position="1"/>
        <end position="32"/>
    </location>
</feature>
<evidence type="ECO:0000256" key="2">
    <source>
        <dbReference type="SAM" id="SignalP"/>
    </source>
</evidence>
<evidence type="ECO:0000256" key="1">
    <source>
        <dbReference type="ARBA" id="ARBA00006987"/>
    </source>
</evidence>
<evidence type="ECO:0000313" key="3">
    <source>
        <dbReference type="EMBL" id="AQV94732.1"/>
    </source>
</evidence>
<proteinExistence type="inferred from homology"/>
<dbReference type="InterPro" id="IPR005064">
    <property type="entry name" value="BUG"/>
</dbReference>
<gene>
    <name evidence="3" type="ORF">BJN34_12655</name>
</gene>
<dbReference type="Gene3D" id="3.40.190.150">
    <property type="entry name" value="Bordetella uptake gene, domain 1"/>
    <property type="match status" value="1"/>
</dbReference>
<dbReference type="Pfam" id="PF03401">
    <property type="entry name" value="TctC"/>
    <property type="match status" value="1"/>
</dbReference>
<accession>A0A1U9UPZ5</accession>
<dbReference type="EMBL" id="CP017757">
    <property type="protein sequence ID" value="AQV94732.1"/>
    <property type="molecule type" value="Genomic_DNA"/>
</dbReference>
<evidence type="ECO:0000313" key="4">
    <source>
        <dbReference type="Proteomes" id="UP000189627"/>
    </source>
</evidence>
<dbReference type="PANTHER" id="PTHR42928:SF5">
    <property type="entry name" value="BLR1237 PROTEIN"/>
    <property type="match status" value="1"/>
</dbReference>
<protein>
    <submittedName>
        <fullName evidence="3">ABC transporter substrate-binding protein</fullName>
    </submittedName>
</protein>
<dbReference type="PIRSF" id="PIRSF017082">
    <property type="entry name" value="YflP"/>
    <property type="match status" value="1"/>
</dbReference>
<reference evidence="4" key="1">
    <citation type="submission" date="2017-02" db="EMBL/GenBank/DDBJ databases">
        <title>Complete genome sequence of Cupriavidus necator strain NH9, a 3-chlorobenzoate degrader.</title>
        <authorList>
            <person name="Moriuchi R."/>
            <person name="Dohra H."/>
            <person name="Ogawa N."/>
        </authorList>
    </citation>
    <scope>NUCLEOTIDE SEQUENCE [LARGE SCALE GENOMIC DNA]</scope>
    <source>
        <strain evidence="4">NH9</strain>
    </source>
</reference>
<dbReference type="InterPro" id="IPR042100">
    <property type="entry name" value="Bug_dom1"/>
</dbReference>
<dbReference type="SUPFAM" id="SSF53850">
    <property type="entry name" value="Periplasmic binding protein-like II"/>
    <property type="match status" value="1"/>
</dbReference>